<dbReference type="Pfam" id="PF01614">
    <property type="entry name" value="IclR_C"/>
    <property type="match status" value="1"/>
</dbReference>
<dbReference type="RefSeq" id="WP_260993627.1">
    <property type="nucleotide sequence ID" value="NZ_JAODWD010000003.1"/>
</dbReference>
<dbReference type="InterPro" id="IPR036390">
    <property type="entry name" value="WH_DNA-bd_sf"/>
</dbReference>
<feature type="domain" description="IclR-ED" evidence="5">
    <location>
        <begin position="66"/>
        <end position="257"/>
    </location>
</feature>
<dbReference type="Gene3D" id="3.30.450.40">
    <property type="match status" value="1"/>
</dbReference>
<dbReference type="PROSITE" id="PS51077">
    <property type="entry name" value="HTH_ICLR"/>
    <property type="match status" value="1"/>
</dbReference>
<keyword evidence="2" id="KW-0238">DNA-binding</keyword>
<dbReference type="Proteomes" id="UP001206639">
    <property type="component" value="Unassembled WGS sequence"/>
</dbReference>
<dbReference type="PANTHER" id="PTHR30136:SF35">
    <property type="entry name" value="HTH-TYPE TRANSCRIPTIONAL REGULATOR RV1719"/>
    <property type="match status" value="1"/>
</dbReference>
<evidence type="ECO:0000256" key="3">
    <source>
        <dbReference type="ARBA" id="ARBA00023163"/>
    </source>
</evidence>
<comment type="caution">
    <text evidence="6">The sequence shown here is derived from an EMBL/GenBank/DDBJ whole genome shotgun (WGS) entry which is preliminary data.</text>
</comment>
<dbReference type="SUPFAM" id="SSF55781">
    <property type="entry name" value="GAF domain-like"/>
    <property type="match status" value="1"/>
</dbReference>
<evidence type="ECO:0000259" key="4">
    <source>
        <dbReference type="PROSITE" id="PS51077"/>
    </source>
</evidence>
<evidence type="ECO:0000256" key="2">
    <source>
        <dbReference type="ARBA" id="ARBA00023125"/>
    </source>
</evidence>
<protein>
    <submittedName>
        <fullName evidence="6">Helix-turn-helix domain-containing protein</fullName>
    </submittedName>
</protein>
<dbReference type="EMBL" id="JAODWD010000003">
    <property type="protein sequence ID" value="MCT7659593.1"/>
    <property type="molecule type" value="Genomic_DNA"/>
</dbReference>
<evidence type="ECO:0000256" key="1">
    <source>
        <dbReference type="ARBA" id="ARBA00023015"/>
    </source>
</evidence>
<dbReference type="InterPro" id="IPR050707">
    <property type="entry name" value="HTH_MetabolicPath_Reg"/>
</dbReference>
<organism evidence="6 7">
    <name type="scientific">Mycobacterium deserti</name>
    <dbReference type="NCBI Taxonomy" id="2978347"/>
    <lineage>
        <taxon>Bacteria</taxon>
        <taxon>Bacillati</taxon>
        <taxon>Actinomycetota</taxon>
        <taxon>Actinomycetes</taxon>
        <taxon>Mycobacteriales</taxon>
        <taxon>Mycobacteriaceae</taxon>
        <taxon>Mycobacterium</taxon>
    </lineage>
</organism>
<dbReference type="InterPro" id="IPR036388">
    <property type="entry name" value="WH-like_DNA-bd_sf"/>
</dbReference>
<dbReference type="InterPro" id="IPR014757">
    <property type="entry name" value="Tscrpt_reg_IclR_C"/>
</dbReference>
<proteinExistence type="predicted"/>
<keyword evidence="1" id="KW-0805">Transcription regulation</keyword>
<evidence type="ECO:0000259" key="5">
    <source>
        <dbReference type="PROSITE" id="PS51078"/>
    </source>
</evidence>
<dbReference type="InterPro" id="IPR029016">
    <property type="entry name" value="GAF-like_dom_sf"/>
</dbReference>
<name>A0ABT2MBE8_9MYCO</name>
<dbReference type="Gene3D" id="1.10.10.10">
    <property type="entry name" value="Winged helix-like DNA-binding domain superfamily/Winged helix DNA-binding domain"/>
    <property type="match status" value="1"/>
</dbReference>
<gene>
    <name evidence="6" type="ORF">N4S67_14295</name>
</gene>
<evidence type="ECO:0000313" key="6">
    <source>
        <dbReference type="EMBL" id="MCT7659593.1"/>
    </source>
</evidence>
<dbReference type="InterPro" id="IPR005471">
    <property type="entry name" value="Tscrpt_reg_IclR_N"/>
</dbReference>
<feature type="domain" description="HTH iclR-type" evidence="4">
    <location>
        <begin position="5"/>
        <end position="65"/>
    </location>
</feature>
<dbReference type="Pfam" id="PF09339">
    <property type="entry name" value="HTH_IclR"/>
    <property type="match status" value="1"/>
</dbReference>
<keyword evidence="7" id="KW-1185">Reference proteome</keyword>
<dbReference type="SUPFAM" id="SSF46785">
    <property type="entry name" value="Winged helix' DNA-binding domain"/>
    <property type="match status" value="1"/>
</dbReference>
<sequence>MADDHTVLGRAVAILDCVVEANGPLPLAVLTRRTGMPKPTVRRIANALAERGMLEQTPDGYMPGQRLIDHGVRSAHRQGFAVTVQPYLQDLHSRTRGQTAWVATMNQGQLTMTGAAFARPHLEGMRKPWLTYSAIGPGMVLLASGRMQAAHDAELAEQVLASQFPPMTRYSVIDKSRLRALIEAARDSGYAQETEQAVLGNSCIAAAMRNSAGDLAGIIGVAGQCSAIEARGVGAALMRSALLLQHEIRSLSCEENLDMWNAPIFNQRTGIGYTWPTADNGDPR</sequence>
<dbReference type="PANTHER" id="PTHR30136">
    <property type="entry name" value="HELIX-TURN-HELIX TRANSCRIPTIONAL REGULATOR, ICLR FAMILY"/>
    <property type="match status" value="1"/>
</dbReference>
<reference evidence="7" key="1">
    <citation type="submission" date="2023-07" db="EMBL/GenBank/DDBJ databases">
        <authorList>
            <person name="Deng Y."/>
            <person name="Zhang Y.-Q."/>
        </authorList>
    </citation>
    <scope>NUCLEOTIDE SEQUENCE [LARGE SCALE GENOMIC DNA]</scope>
    <source>
        <strain evidence="7">CPCC 205710</strain>
    </source>
</reference>
<dbReference type="SMART" id="SM00346">
    <property type="entry name" value="HTH_ICLR"/>
    <property type="match status" value="1"/>
</dbReference>
<evidence type="ECO:0000313" key="7">
    <source>
        <dbReference type="Proteomes" id="UP001206639"/>
    </source>
</evidence>
<accession>A0ABT2MBE8</accession>
<keyword evidence="3" id="KW-0804">Transcription</keyword>
<dbReference type="PROSITE" id="PS51078">
    <property type="entry name" value="ICLR_ED"/>
    <property type="match status" value="1"/>
</dbReference>